<proteinExistence type="predicted"/>
<organism evidence="1 2">
    <name type="scientific">Kroppenstedtia sanguinis</name>
    <dbReference type="NCBI Taxonomy" id="1380684"/>
    <lineage>
        <taxon>Bacteria</taxon>
        <taxon>Bacillati</taxon>
        <taxon>Bacillota</taxon>
        <taxon>Bacilli</taxon>
        <taxon>Bacillales</taxon>
        <taxon>Thermoactinomycetaceae</taxon>
        <taxon>Kroppenstedtia</taxon>
    </lineage>
</organism>
<protein>
    <submittedName>
        <fullName evidence="1">Uncharacterized protein</fullName>
    </submittedName>
</protein>
<comment type="caution">
    <text evidence="1">The sequence shown here is derived from an EMBL/GenBank/DDBJ whole genome shotgun (WGS) entry which is preliminary data.</text>
</comment>
<reference evidence="2" key="1">
    <citation type="journal article" date="2019" name="Int. J. Syst. Evol. Microbiol.">
        <title>The Global Catalogue of Microorganisms (GCM) 10K type strain sequencing project: providing services to taxonomists for standard genome sequencing and annotation.</title>
        <authorList>
            <consortium name="The Broad Institute Genomics Platform"/>
            <consortium name="The Broad Institute Genome Sequencing Center for Infectious Disease"/>
            <person name="Wu L."/>
            <person name="Ma J."/>
        </authorList>
    </citation>
    <scope>NUCLEOTIDE SEQUENCE [LARGE SCALE GENOMIC DNA]</scope>
    <source>
        <strain evidence="2">S1</strain>
    </source>
</reference>
<name>A0ABW4C504_9BACL</name>
<dbReference type="EMBL" id="JBHTNU010000001">
    <property type="protein sequence ID" value="MFD1425668.1"/>
    <property type="molecule type" value="Genomic_DNA"/>
</dbReference>
<keyword evidence="2" id="KW-1185">Reference proteome</keyword>
<evidence type="ECO:0000313" key="2">
    <source>
        <dbReference type="Proteomes" id="UP001597282"/>
    </source>
</evidence>
<gene>
    <name evidence="1" type="ORF">ACFQ4Y_01795</name>
</gene>
<evidence type="ECO:0000313" key="1">
    <source>
        <dbReference type="EMBL" id="MFD1425668.1"/>
    </source>
</evidence>
<accession>A0ABW4C504</accession>
<sequence length="56" mass="6571">MKQNTLLFDLLQSLYSCDEWAELARVNEYQDAARKFSSYDLWVAAAIGQWTGFRYS</sequence>
<dbReference type="Proteomes" id="UP001597282">
    <property type="component" value="Unassembled WGS sequence"/>
</dbReference>